<gene>
    <name evidence="4" type="primary">Icam5_1</name>
    <name evidence="4" type="ORF">BUCABY_R15894</name>
</gene>
<dbReference type="AlphaFoldDB" id="A0A7K4YY58"/>
<dbReference type="Gene3D" id="2.60.40.10">
    <property type="entry name" value="Immunoglobulins"/>
    <property type="match status" value="1"/>
</dbReference>
<sequence>LVPLPALPAAAPRLDDESCPPWQNWTEGQEETLRCRARGNPPPRLQCDRDGETFPAMVPHRVTRRHAGTYRCRATNELGTAAKDVTVWVECEWGRGGLGGSGGPGEVLGILGVL</sequence>
<evidence type="ECO:0000313" key="4">
    <source>
        <dbReference type="EMBL" id="NWR63844.1"/>
    </source>
</evidence>
<dbReference type="Proteomes" id="UP000551127">
    <property type="component" value="Unassembled WGS sequence"/>
</dbReference>
<dbReference type="InterPro" id="IPR047012">
    <property type="entry name" value="ICAM_VCAM"/>
</dbReference>
<dbReference type="SUPFAM" id="SSF48726">
    <property type="entry name" value="Immunoglobulin"/>
    <property type="match status" value="1"/>
</dbReference>
<organism evidence="4 5">
    <name type="scientific">Bucorvus abyssinicus</name>
    <name type="common">Northern ground-hornbill</name>
    <name type="synonym">Abyssinian ground-hornbill</name>
    <dbReference type="NCBI Taxonomy" id="153643"/>
    <lineage>
        <taxon>Eukaryota</taxon>
        <taxon>Metazoa</taxon>
        <taxon>Chordata</taxon>
        <taxon>Craniata</taxon>
        <taxon>Vertebrata</taxon>
        <taxon>Euteleostomi</taxon>
        <taxon>Archelosauria</taxon>
        <taxon>Archosauria</taxon>
        <taxon>Dinosauria</taxon>
        <taxon>Saurischia</taxon>
        <taxon>Theropoda</taxon>
        <taxon>Coelurosauria</taxon>
        <taxon>Aves</taxon>
        <taxon>Neognathae</taxon>
        <taxon>Neoaves</taxon>
        <taxon>Telluraves</taxon>
        <taxon>Coraciimorphae</taxon>
        <taxon>Bucerotiformes</taxon>
        <taxon>Bucorvidae</taxon>
        <taxon>Bucorvus</taxon>
    </lineage>
</organism>
<feature type="compositionally biased region" description="Low complexity" evidence="2">
    <location>
        <begin position="1"/>
        <end position="12"/>
    </location>
</feature>
<feature type="region of interest" description="Disordered" evidence="2">
    <location>
        <begin position="1"/>
        <end position="23"/>
    </location>
</feature>
<dbReference type="EMBL" id="VYZL01004332">
    <property type="protein sequence ID" value="NWR63844.1"/>
    <property type="molecule type" value="Genomic_DNA"/>
</dbReference>
<dbReference type="FunFam" id="2.60.40.10:FF:002232">
    <property type="entry name" value="Intercellular adhesion molecule 3"/>
    <property type="match status" value="1"/>
</dbReference>
<evidence type="ECO:0000259" key="3">
    <source>
        <dbReference type="PROSITE" id="PS50835"/>
    </source>
</evidence>
<feature type="non-terminal residue" evidence="4">
    <location>
        <position position="114"/>
    </location>
</feature>
<dbReference type="InterPro" id="IPR013783">
    <property type="entry name" value="Ig-like_fold"/>
</dbReference>
<keyword evidence="1" id="KW-0597">Phosphoprotein</keyword>
<dbReference type="InterPro" id="IPR007110">
    <property type="entry name" value="Ig-like_dom"/>
</dbReference>
<dbReference type="PROSITE" id="PS50835">
    <property type="entry name" value="IG_LIKE"/>
    <property type="match status" value="1"/>
</dbReference>
<dbReference type="GO" id="GO:0005178">
    <property type="term" value="F:integrin binding"/>
    <property type="evidence" value="ECO:0007669"/>
    <property type="project" value="InterPro"/>
</dbReference>
<dbReference type="PANTHER" id="PTHR13771:SF9">
    <property type="entry name" value="INTERCELLULAR ADHESION MOLECULE 5"/>
    <property type="match status" value="1"/>
</dbReference>
<dbReference type="GO" id="GO:0007155">
    <property type="term" value="P:cell adhesion"/>
    <property type="evidence" value="ECO:0007669"/>
    <property type="project" value="InterPro"/>
</dbReference>
<dbReference type="PANTHER" id="PTHR13771">
    <property type="entry name" value="INTERCELLULAR ADHESION MOLECULE"/>
    <property type="match status" value="1"/>
</dbReference>
<dbReference type="OrthoDB" id="6250964at2759"/>
<keyword evidence="5" id="KW-1185">Reference proteome</keyword>
<evidence type="ECO:0000256" key="1">
    <source>
        <dbReference type="ARBA" id="ARBA00022553"/>
    </source>
</evidence>
<feature type="domain" description="Ig-like" evidence="3">
    <location>
        <begin position="12"/>
        <end position="86"/>
    </location>
</feature>
<reference evidence="4 5" key="1">
    <citation type="submission" date="2019-09" db="EMBL/GenBank/DDBJ databases">
        <title>Bird 10,000 Genomes (B10K) Project - Family phase.</title>
        <authorList>
            <person name="Zhang G."/>
        </authorList>
    </citation>
    <scope>NUCLEOTIDE SEQUENCE [LARGE SCALE GENOMIC DNA]</scope>
    <source>
        <strain evidence="4">B10K-DU-012-80</strain>
    </source>
</reference>
<evidence type="ECO:0000256" key="2">
    <source>
        <dbReference type="SAM" id="MobiDB-lite"/>
    </source>
</evidence>
<dbReference type="Pfam" id="PF13895">
    <property type="entry name" value="Ig_2"/>
    <property type="match status" value="1"/>
</dbReference>
<evidence type="ECO:0000313" key="5">
    <source>
        <dbReference type="Proteomes" id="UP000551127"/>
    </source>
</evidence>
<dbReference type="GO" id="GO:0005886">
    <property type="term" value="C:plasma membrane"/>
    <property type="evidence" value="ECO:0007669"/>
    <property type="project" value="TreeGrafter"/>
</dbReference>
<accession>A0A7K4YY58</accession>
<dbReference type="InterPro" id="IPR036179">
    <property type="entry name" value="Ig-like_dom_sf"/>
</dbReference>
<feature type="non-terminal residue" evidence="4">
    <location>
        <position position="1"/>
    </location>
</feature>
<name>A0A7K4YY58_BUCAB</name>
<comment type="caution">
    <text evidence="4">The sequence shown here is derived from an EMBL/GenBank/DDBJ whole genome shotgun (WGS) entry which is preliminary data.</text>
</comment>
<protein>
    <submittedName>
        <fullName evidence="4">ICAM5 protein</fullName>
    </submittedName>
</protein>
<proteinExistence type="predicted"/>